<feature type="region of interest" description="Disordered" evidence="2">
    <location>
        <begin position="102"/>
        <end position="123"/>
    </location>
</feature>
<evidence type="ECO:0000256" key="1">
    <source>
        <dbReference type="ARBA" id="ARBA00022729"/>
    </source>
</evidence>
<gene>
    <name evidence="4" type="ORF">ACIGXA_20120</name>
</gene>
<evidence type="ECO:0000313" key="4">
    <source>
        <dbReference type="EMBL" id="MFI9102827.1"/>
    </source>
</evidence>
<feature type="chain" id="PRO_5045931100" evidence="3">
    <location>
        <begin position="24"/>
        <end position="387"/>
    </location>
</feature>
<dbReference type="EMBL" id="JBITYG010000005">
    <property type="protein sequence ID" value="MFI9102827.1"/>
    <property type="molecule type" value="Genomic_DNA"/>
</dbReference>
<reference evidence="4 5" key="1">
    <citation type="submission" date="2024-10" db="EMBL/GenBank/DDBJ databases">
        <title>The Natural Products Discovery Center: Release of the First 8490 Sequenced Strains for Exploring Actinobacteria Biosynthetic Diversity.</title>
        <authorList>
            <person name="Kalkreuter E."/>
            <person name="Kautsar S.A."/>
            <person name="Yang D."/>
            <person name="Bader C.D."/>
            <person name="Teijaro C.N."/>
            <person name="Fluegel L."/>
            <person name="Davis C.M."/>
            <person name="Simpson J.R."/>
            <person name="Lauterbach L."/>
            <person name="Steele A.D."/>
            <person name="Gui C."/>
            <person name="Meng S."/>
            <person name="Li G."/>
            <person name="Viehrig K."/>
            <person name="Ye F."/>
            <person name="Su P."/>
            <person name="Kiefer A.F."/>
            <person name="Nichols A."/>
            <person name="Cepeda A.J."/>
            <person name="Yan W."/>
            <person name="Fan B."/>
            <person name="Jiang Y."/>
            <person name="Adhikari A."/>
            <person name="Zheng C.-J."/>
            <person name="Schuster L."/>
            <person name="Cowan T.M."/>
            <person name="Smanski M.J."/>
            <person name="Chevrette M.G."/>
            <person name="De Carvalho L.P.S."/>
            <person name="Shen B."/>
        </authorList>
    </citation>
    <scope>NUCLEOTIDE SEQUENCE [LARGE SCALE GENOMIC DNA]</scope>
    <source>
        <strain evidence="4 5">NPDC053399</strain>
    </source>
</reference>
<feature type="compositionally biased region" description="Basic and acidic residues" evidence="2">
    <location>
        <begin position="102"/>
        <end position="120"/>
    </location>
</feature>
<dbReference type="PANTHER" id="PTHR15462">
    <property type="entry name" value="SERINE PROTEASE"/>
    <property type="match status" value="1"/>
</dbReference>
<evidence type="ECO:0000256" key="2">
    <source>
        <dbReference type="SAM" id="MobiDB-lite"/>
    </source>
</evidence>
<feature type="region of interest" description="Disordered" evidence="2">
    <location>
        <begin position="24"/>
        <end position="53"/>
    </location>
</feature>
<comment type="caution">
    <text evidence="4">The sequence shown here is derived from an EMBL/GenBank/DDBJ whole genome shotgun (WGS) entry which is preliminary data.</text>
</comment>
<name>A0ABW8CAH2_9ACTN</name>
<dbReference type="GO" id="GO:0016787">
    <property type="term" value="F:hydrolase activity"/>
    <property type="evidence" value="ECO:0007669"/>
    <property type="project" value="UniProtKB-KW"/>
</dbReference>
<evidence type="ECO:0000256" key="3">
    <source>
        <dbReference type="SAM" id="SignalP"/>
    </source>
</evidence>
<dbReference type="InterPro" id="IPR009003">
    <property type="entry name" value="Peptidase_S1_PA"/>
</dbReference>
<feature type="signal peptide" evidence="3">
    <location>
        <begin position="1"/>
        <end position="23"/>
    </location>
</feature>
<dbReference type="RefSeq" id="WP_399650938.1">
    <property type="nucleotide sequence ID" value="NZ_JBITYG010000005.1"/>
</dbReference>
<evidence type="ECO:0000313" key="5">
    <source>
        <dbReference type="Proteomes" id="UP001614394"/>
    </source>
</evidence>
<dbReference type="PROSITE" id="PS51257">
    <property type="entry name" value="PROKAR_LIPOPROTEIN"/>
    <property type="match status" value="1"/>
</dbReference>
<dbReference type="Gene3D" id="2.40.10.10">
    <property type="entry name" value="Trypsin-like serine proteases"/>
    <property type="match status" value="2"/>
</dbReference>
<sequence>MPSISRPLAAAAVAALLAVSATACGPSDDKADPKPSASVTSADGPKLPSVLPTSLGDLEKWKKAYKDGAWKNWDKDQWLRKASDFINPVIDGLWDNDRMKGAEQNDKKVPDDVAADKGKTDPVPAVNKARAVDAPYHENGPGDGKIFFDGPKGSMVCSGTVVQDPAHPGKSNLVWTAGHCVHAGGAGGWYRNVIFVPSYNDSGKTEAQLKGAKRDELAPLGVFWADGAATSDQWIANGAETGGKGSPYDFAVLHVAPDKASGTKSLEEKVGSALPVWFNAPSVTKMGNIGAWGYPAAPPFDGQRLFNCTGKAGRLSLFADQPTEYRLGCTMTGGSSGGGWYAKNPANNQVSLVSNTSIGPVTATWLAGPHLGAEAKAVYDKVSKQFK</sequence>
<accession>A0ABW8CAH2</accession>
<organism evidence="4 5">
    <name type="scientific">Streptomyces fildesensis</name>
    <dbReference type="NCBI Taxonomy" id="375757"/>
    <lineage>
        <taxon>Bacteria</taxon>
        <taxon>Bacillati</taxon>
        <taxon>Actinomycetota</taxon>
        <taxon>Actinomycetes</taxon>
        <taxon>Kitasatosporales</taxon>
        <taxon>Streptomycetaceae</taxon>
        <taxon>Streptomyces</taxon>
    </lineage>
</organism>
<keyword evidence="5" id="KW-1185">Reference proteome</keyword>
<proteinExistence type="predicted"/>
<dbReference type="EC" id="3.4.21.-" evidence="4"/>
<dbReference type="InterPro" id="IPR050966">
    <property type="entry name" value="Glutamyl_endopeptidase"/>
</dbReference>
<keyword evidence="4" id="KW-0378">Hydrolase</keyword>
<dbReference type="SUPFAM" id="SSF50494">
    <property type="entry name" value="Trypsin-like serine proteases"/>
    <property type="match status" value="1"/>
</dbReference>
<keyword evidence="1 3" id="KW-0732">Signal</keyword>
<dbReference type="PANTHER" id="PTHR15462:SF19">
    <property type="entry name" value="PEPTIDASE S1 DOMAIN-CONTAINING PROTEIN"/>
    <property type="match status" value="1"/>
</dbReference>
<dbReference type="InterPro" id="IPR043504">
    <property type="entry name" value="Peptidase_S1_PA_chymotrypsin"/>
</dbReference>
<dbReference type="Proteomes" id="UP001614394">
    <property type="component" value="Unassembled WGS sequence"/>
</dbReference>
<protein>
    <submittedName>
        <fullName evidence="4">Trypsin-like serine peptidase</fullName>
        <ecNumber evidence="4">3.4.21.-</ecNumber>
    </submittedName>
</protein>